<sequence length="159" mass="17268">MQRKRNDLILMTITIVINSLRPLTFSLHFRGFSGTAGRTSSLTHSGTQFSTKDQDNDNCSCKCAQMASGGWWFDACGPSNLNGIYYGSGSNVVRYNGIKWYYWKGPSMVATVTTMMVRPVDFQRAPVVGVAGGWGGKKGGAGEGRSARAHKSLSCRITV</sequence>
<name>A0A8T2PWL4_9TELE</name>
<dbReference type="Proteomes" id="UP000824540">
    <property type="component" value="Unassembled WGS sequence"/>
</dbReference>
<evidence type="ECO:0000256" key="6">
    <source>
        <dbReference type="ARBA" id="ARBA00023157"/>
    </source>
</evidence>
<comment type="subcellular location">
    <subcellularLocation>
        <location evidence="1">Secreted</location>
    </subcellularLocation>
</comment>
<dbReference type="OrthoDB" id="7735366at2759"/>
<evidence type="ECO:0000256" key="4">
    <source>
        <dbReference type="ARBA" id="ARBA00022729"/>
    </source>
</evidence>
<dbReference type="GO" id="GO:0005615">
    <property type="term" value="C:extracellular space"/>
    <property type="evidence" value="ECO:0007669"/>
    <property type="project" value="TreeGrafter"/>
</dbReference>
<keyword evidence="7" id="KW-0325">Glycoprotein</keyword>
<dbReference type="GO" id="GO:0001525">
    <property type="term" value="P:angiogenesis"/>
    <property type="evidence" value="ECO:0007669"/>
    <property type="project" value="UniProtKB-KW"/>
</dbReference>
<dbReference type="PROSITE" id="PS00514">
    <property type="entry name" value="FIBRINOGEN_C_1"/>
    <property type="match status" value="1"/>
</dbReference>
<dbReference type="FunFam" id="4.10.530.10:FF:000001">
    <property type="entry name" value="angiopoietin-2 isoform X1"/>
    <property type="match status" value="1"/>
</dbReference>
<evidence type="ECO:0000313" key="9">
    <source>
        <dbReference type="EMBL" id="KAG9355668.1"/>
    </source>
</evidence>
<keyword evidence="3" id="KW-0037">Angiogenesis</keyword>
<dbReference type="InterPro" id="IPR050373">
    <property type="entry name" value="Fibrinogen_C-term_domain"/>
</dbReference>
<evidence type="ECO:0000259" key="8">
    <source>
        <dbReference type="PROSITE" id="PS51406"/>
    </source>
</evidence>
<dbReference type="PROSITE" id="PS51406">
    <property type="entry name" value="FIBRINOGEN_C_2"/>
    <property type="match status" value="1"/>
</dbReference>
<comment type="caution">
    <text evidence="9">The sequence shown here is derived from an EMBL/GenBank/DDBJ whole genome shotgun (WGS) entry which is preliminary data.</text>
</comment>
<evidence type="ECO:0000256" key="2">
    <source>
        <dbReference type="ARBA" id="ARBA00022525"/>
    </source>
</evidence>
<keyword evidence="4" id="KW-0732">Signal</keyword>
<dbReference type="PANTHER" id="PTHR19143:SF243">
    <property type="entry name" value="ANGIOPOIETIN-2"/>
    <property type="match status" value="1"/>
</dbReference>
<dbReference type="EMBL" id="JAFBMS010000001">
    <property type="protein sequence ID" value="KAG9355668.1"/>
    <property type="molecule type" value="Genomic_DNA"/>
</dbReference>
<dbReference type="PANTHER" id="PTHR19143">
    <property type="entry name" value="FIBRINOGEN/TENASCIN/ANGIOPOEITIN"/>
    <property type="match status" value="1"/>
</dbReference>
<dbReference type="InterPro" id="IPR002181">
    <property type="entry name" value="Fibrinogen_a/b/g_C_dom"/>
</dbReference>
<dbReference type="InterPro" id="IPR014716">
    <property type="entry name" value="Fibrinogen_a/b/g_C_1"/>
</dbReference>
<proteinExistence type="predicted"/>
<dbReference type="InterPro" id="IPR020837">
    <property type="entry name" value="Fibrinogen_CS"/>
</dbReference>
<protein>
    <recommendedName>
        <fullName evidence="8">Fibrinogen C-terminal domain-containing protein</fullName>
    </recommendedName>
</protein>
<keyword evidence="6" id="KW-1015">Disulfide bond</keyword>
<dbReference type="Gene3D" id="4.10.530.10">
    <property type="entry name" value="Gamma-fibrinogen Carboxyl Terminal Fragment, domain 2"/>
    <property type="match status" value="1"/>
</dbReference>
<accession>A0A8T2PWL4</accession>
<keyword evidence="5" id="KW-0175">Coiled coil</keyword>
<keyword evidence="10" id="KW-1185">Reference proteome</keyword>
<dbReference type="AlphaFoldDB" id="A0A8T2PWL4"/>
<keyword evidence="2" id="KW-0964">Secreted</keyword>
<organism evidence="9 10">
    <name type="scientific">Albula glossodonta</name>
    <name type="common">roundjaw bonefish</name>
    <dbReference type="NCBI Taxonomy" id="121402"/>
    <lineage>
        <taxon>Eukaryota</taxon>
        <taxon>Metazoa</taxon>
        <taxon>Chordata</taxon>
        <taxon>Craniata</taxon>
        <taxon>Vertebrata</taxon>
        <taxon>Euteleostomi</taxon>
        <taxon>Actinopterygii</taxon>
        <taxon>Neopterygii</taxon>
        <taxon>Teleostei</taxon>
        <taxon>Albuliformes</taxon>
        <taxon>Albulidae</taxon>
        <taxon>Albula</taxon>
    </lineage>
</organism>
<evidence type="ECO:0000256" key="1">
    <source>
        <dbReference type="ARBA" id="ARBA00004613"/>
    </source>
</evidence>
<evidence type="ECO:0000256" key="3">
    <source>
        <dbReference type="ARBA" id="ARBA00022657"/>
    </source>
</evidence>
<dbReference type="SMART" id="SM00186">
    <property type="entry name" value="FBG"/>
    <property type="match status" value="1"/>
</dbReference>
<evidence type="ECO:0000256" key="5">
    <source>
        <dbReference type="ARBA" id="ARBA00023054"/>
    </source>
</evidence>
<dbReference type="Gene3D" id="3.90.215.10">
    <property type="entry name" value="Gamma Fibrinogen, chain A, domain 1"/>
    <property type="match status" value="1"/>
</dbReference>
<dbReference type="SUPFAM" id="SSF56496">
    <property type="entry name" value="Fibrinogen C-terminal domain-like"/>
    <property type="match status" value="1"/>
</dbReference>
<evidence type="ECO:0000313" key="10">
    <source>
        <dbReference type="Proteomes" id="UP000824540"/>
    </source>
</evidence>
<gene>
    <name evidence="9" type="ORF">JZ751_000506</name>
</gene>
<evidence type="ECO:0000256" key="7">
    <source>
        <dbReference type="ARBA" id="ARBA00023180"/>
    </source>
</evidence>
<dbReference type="InterPro" id="IPR036056">
    <property type="entry name" value="Fibrinogen-like_C"/>
</dbReference>
<reference evidence="9" key="1">
    <citation type="thesis" date="2021" institute="BYU ScholarsArchive" country="Provo, UT, USA">
        <title>Applications of and Algorithms for Genome Assembly and Genomic Analyses with an Emphasis on Marine Teleosts.</title>
        <authorList>
            <person name="Pickett B.D."/>
        </authorList>
    </citation>
    <scope>NUCLEOTIDE SEQUENCE</scope>
    <source>
        <strain evidence="9">HI-2016</strain>
    </source>
</reference>
<feature type="domain" description="Fibrinogen C-terminal" evidence="8">
    <location>
        <begin position="25"/>
        <end position="121"/>
    </location>
</feature>
<dbReference type="Pfam" id="PF00147">
    <property type="entry name" value="Fibrinogen_C"/>
    <property type="match status" value="1"/>
</dbReference>